<feature type="binding site" evidence="5">
    <location>
        <position position="61"/>
    </location>
    <ligand>
        <name>Mg(2+)</name>
        <dbReference type="ChEBI" id="CHEBI:18420"/>
        <label>1</label>
    </ligand>
</feature>
<dbReference type="Pfam" id="PF00719">
    <property type="entry name" value="Pyrophosphatase"/>
    <property type="match status" value="1"/>
</dbReference>
<dbReference type="AlphaFoldDB" id="A0A1F7YQR0"/>
<evidence type="ECO:0000256" key="2">
    <source>
        <dbReference type="ARBA" id="ARBA00022723"/>
    </source>
</evidence>
<dbReference type="InterPro" id="IPR008162">
    <property type="entry name" value="Pyrophosphatase"/>
</dbReference>
<dbReference type="PROSITE" id="PS00387">
    <property type="entry name" value="PPASE"/>
    <property type="match status" value="1"/>
</dbReference>
<comment type="subunit">
    <text evidence="5">Homohexamer.</text>
</comment>
<dbReference type="GO" id="GO:0005737">
    <property type="term" value="C:cytoplasm"/>
    <property type="evidence" value="ECO:0007669"/>
    <property type="project" value="UniProtKB-SubCell"/>
</dbReference>
<comment type="catalytic activity">
    <reaction evidence="5">
        <text>diphosphate + H2O = 2 phosphate + H(+)</text>
        <dbReference type="Rhea" id="RHEA:24576"/>
        <dbReference type="ChEBI" id="CHEBI:15377"/>
        <dbReference type="ChEBI" id="CHEBI:15378"/>
        <dbReference type="ChEBI" id="CHEBI:33019"/>
        <dbReference type="ChEBI" id="CHEBI:43474"/>
        <dbReference type="EC" id="3.6.1.1"/>
    </reaction>
</comment>
<proteinExistence type="inferred from homology"/>
<evidence type="ECO:0000256" key="1">
    <source>
        <dbReference type="ARBA" id="ARBA00001946"/>
    </source>
</evidence>
<dbReference type="EMBL" id="MGGM01000023">
    <property type="protein sequence ID" value="OGM28885.1"/>
    <property type="molecule type" value="Genomic_DNA"/>
</dbReference>
<keyword evidence="3 5" id="KW-0378">Hydrolase</keyword>
<feature type="binding site" evidence="5">
    <location>
        <position position="56"/>
    </location>
    <ligand>
        <name>Mg(2+)</name>
        <dbReference type="ChEBI" id="CHEBI:18420"/>
        <label>1</label>
    </ligand>
</feature>
<dbReference type="Gene3D" id="3.90.80.10">
    <property type="entry name" value="Inorganic pyrophosphatase"/>
    <property type="match status" value="1"/>
</dbReference>
<feature type="binding site" evidence="5">
    <location>
        <position position="34"/>
    </location>
    <ligand>
        <name>substrate</name>
    </ligand>
</feature>
<dbReference type="PANTHER" id="PTHR10286">
    <property type="entry name" value="INORGANIC PYROPHOSPHATASE"/>
    <property type="match status" value="1"/>
</dbReference>
<feature type="binding site" evidence="5">
    <location>
        <position position="46"/>
    </location>
    <ligand>
        <name>substrate</name>
    </ligand>
</feature>
<dbReference type="CDD" id="cd00412">
    <property type="entry name" value="pyrophosphatase"/>
    <property type="match status" value="1"/>
</dbReference>
<dbReference type="GO" id="GO:0000287">
    <property type="term" value="F:magnesium ion binding"/>
    <property type="evidence" value="ECO:0007669"/>
    <property type="project" value="UniProtKB-UniRule"/>
</dbReference>
<reference evidence="6 7" key="1">
    <citation type="journal article" date="2016" name="Nat. Commun.">
        <title>Thousands of microbial genomes shed light on interconnected biogeochemical processes in an aquifer system.</title>
        <authorList>
            <person name="Anantharaman K."/>
            <person name="Brown C.T."/>
            <person name="Hug L.A."/>
            <person name="Sharon I."/>
            <person name="Castelle C.J."/>
            <person name="Probst A.J."/>
            <person name="Thomas B.C."/>
            <person name="Singh A."/>
            <person name="Wilkins M.J."/>
            <person name="Karaoz U."/>
            <person name="Brodie E.L."/>
            <person name="Williams K.H."/>
            <person name="Hubbard S.S."/>
            <person name="Banfield J.F."/>
        </authorList>
    </citation>
    <scope>NUCLEOTIDE SEQUENCE [LARGE SCALE GENOMIC DNA]</scope>
</reference>
<accession>A0A1F7YQR0</accession>
<evidence type="ECO:0000313" key="6">
    <source>
        <dbReference type="EMBL" id="OGM28885.1"/>
    </source>
</evidence>
<feature type="binding site" evidence="5">
    <location>
        <position position="132"/>
    </location>
    <ligand>
        <name>substrate</name>
    </ligand>
</feature>
<keyword evidence="4 5" id="KW-0460">Magnesium</keyword>
<comment type="cofactor">
    <cofactor evidence="1 5">
        <name>Mg(2+)</name>
        <dbReference type="ChEBI" id="CHEBI:18420"/>
    </cofactor>
</comment>
<comment type="similarity">
    <text evidence="5">Belongs to the PPase family.</text>
</comment>
<evidence type="ECO:0000256" key="5">
    <source>
        <dbReference type="HAMAP-Rule" id="MF_00209"/>
    </source>
</evidence>
<evidence type="ECO:0000256" key="4">
    <source>
        <dbReference type="ARBA" id="ARBA00022842"/>
    </source>
</evidence>
<dbReference type="GO" id="GO:0006796">
    <property type="term" value="P:phosphate-containing compound metabolic process"/>
    <property type="evidence" value="ECO:0007669"/>
    <property type="project" value="InterPro"/>
</dbReference>
<organism evidence="6 7">
    <name type="scientific">Candidatus Woesebacteria bacterium RIFCSPHIGHO2_01_FULL_41_10</name>
    <dbReference type="NCBI Taxonomy" id="1802500"/>
    <lineage>
        <taxon>Bacteria</taxon>
        <taxon>Candidatus Woeseibacteriota</taxon>
    </lineage>
</organism>
<feature type="binding site" evidence="5">
    <location>
        <position position="20"/>
    </location>
    <ligand>
        <name>substrate</name>
    </ligand>
</feature>
<gene>
    <name evidence="5" type="primary">ppa</name>
    <name evidence="6" type="ORF">A2801_02905</name>
</gene>
<evidence type="ECO:0000313" key="7">
    <source>
        <dbReference type="Proteomes" id="UP000177263"/>
    </source>
</evidence>
<feature type="binding site" evidence="5">
    <location>
        <position position="61"/>
    </location>
    <ligand>
        <name>Mg(2+)</name>
        <dbReference type="ChEBI" id="CHEBI:18420"/>
        <label>2</label>
    </ligand>
</feature>
<dbReference type="GO" id="GO:0004427">
    <property type="term" value="F:inorganic diphosphate phosphatase activity"/>
    <property type="evidence" value="ECO:0007669"/>
    <property type="project" value="UniProtKB-UniRule"/>
</dbReference>
<comment type="function">
    <text evidence="5">Catalyzes the hydrolysis of inorganic pyrophosphate (PPi) forming two phosphate ions.</text>
</comment>
<dbReference type="STRING" id="1802500.A2801_02905"/>
<evidence type="ECO:0000256" key="3">
    <source>
        <dbReference type="ARBA" id="ARBA00022801"/>
    </source>
</evidence>
<dbReference type="InterPro" id="IPR036649">
    <property type="entry name" value="Pyrophosphatase_sf"/>
</dbReference>
<comment type="caution">
    <text evidence="6">The sequence shown here is derived from an EMBL/GenBank/DDBJ whole genome shotgun (WGS) entry which is preliminary data.</text>
</comment>
<dbReference type="HAMAP" id="MF_00209">
    <property type="entry name" value="Inorganic_PPase"/>
    <property type="match status" value="1"/>
</dbReference>
<keyword evidence="2 5" id="KW-0479">Metal-binding</keyword>
<dbReference type="SUPFAM" id="SSF50324">
    <property type="entry name" value="Inorganic pyrophosphatase"/>
    <property type="match status" value="1"/>
</dbReference>
<dbReference type="Proteomes" id="UP000177263">
    <property type="component" value="Unassembled WGS sequence"/>
</dbReference>
<sequence length="161" mass="18154">MADANVFKAFIEIPSGGNVKYEVDEETGELTVDRFLHTAYYYPFNYGYIKDTKGEDGDPVDVVILSSEKVVPGVVMKVQVIGMLDMEDEAGVDTKILAVPVKKVDPVYGEYEDIKDVPQAILNKIKQFFEHYKDLEPGKWVKVRDFSPKEKALKVITKAQS</sequence>
<dbReference type="NCBIfam" id="NF002317">
    <property type="entry name" value="PRK01250.1"/>
    <property type="match status" value="1"/>
</dbReference>
<feature type="binding site" evidence="5">
    <location>
        <position position="93"/>
    </location>
    <ligand>
        <name>Mg(2+)</name>
        <dbReference type="ChEBI" id="CHEBI:18420"/>
        <label>1</label>
    </ligand>
</feature>
<dbReference type="EC" id="3.6.1.1" evidence="5"/>
<protein>
    <recommendedName>
        <fullName evidence="5">Inorganic pyrophosphatase</fullName>
        <ecNumber evidence="5">3.6.1.1</ecNumber>
    </recommendedName>
    <alternativeName>
        <fullName evidence="5">Pyrophosphate phospho-hydrolase</fullName>
        <shortName evidence="5">PPase</shortName>
    </alternativeName>
</protein>
<comment type="subcellular location">
    <subcellularLocation>
        <location evidence="5">Cytoplasm</location>
    </subcellularLocation>
</comment>
<name>A0A1F7YQR0_9BACT</name>
<keyword evidence="5" id="KW-0963">Cytoplasm</keyword>